<feature type="compositionally biased region" description="Pro residues" evidence="6">
    <location>
        <begin position="7"/>
        <end position="20"/>
    </location>
</feature>
<gene>
    <name evidence="8" type="ORF">CC86DRAFT_427200</name>
</gene>
<feature type="compositionally biased region" description="Polar residues" evidence="6">
    <location>
        <begin position="408"/>
        <end position="441"/>
    </location>
</feature>
<reference evidence="8" key="1">
    <citation type="journal article" date="2020" name="Stud. Mycol.">
        <title>101 Dothideomycetes genomes: a test case for predicting lifestyles and emergence of pathogens.</title>
        <authorList>
            <person name="Haridas S."/>
            <person name="Albert R."/>
            <person name="Binder M."/>
            <person name="Bloem J."/>
            <person name="Labutti K."/>
            <person name="Salamov A."/>
            <person name="Andreopoulos B."/>
            <person name="Baker S."/>
            <person name="Barry K."/>
            <person name="Bills G."/>
            <person name="Bluhm B."/>
            <person name="Cannon C."/>
            <person name="Castanera R."/>
            <person name="Culley D."/>
            <person name="Daum C."/>
            <person name="Ezra D."/>
            <person name="Gonzalez J."/>
            <person name="Henrissat B."/>
            <person name="Kuo A."/>
            <person name="Liang C."/>
            <person name="Lipzen A."/>
            <person name="Lutzoni F."/>
            <person name="Magnuson J."/>
            <person name="Mondo S."/>
            <person name="Nolan M."/>
            <person name="Ohm R."/>
            <person name="Pangilinan J."/>
            <person name="Park H.-J."/>
            <person name="Ramirez L."/>
            <person name="Alfaro M."/>
            <person name="Sun H."/>
            <person name="Tritt A."/>
            <person name="Yoshinaga Y."/>
            <person name="Zwiers L.-H."/>
            <person name="Turgeon B."/>
            <person name="Goodwin S."/>
            <person name="Spatafora J."/>
            <person name="Crous P."/>
            <person name="Grigoriev I."/>
        </authorList>
    </citation>
    <scope>NUCLEOTIDE SEQUENCE</scope>
    <source>
        <strain evidence="8">CBS 113818</strain>
    </source>
</reference>
<dbReference type="GO" id="GO:0016020">
    <property type="term" value="C:membrane"/>
    <property type="evidence" value="ECO:0007669"/>
    <property type="project" value="UniProtKB-SubCell"/>
</dbReference>
<evidence type="ECO:0000256" key="7">
    <source>
        <dbReference type="SAM" id="Phobius"/>
    </source>
</evidence>
<comment type="subcellular location">
    <subcellularLocation>
        <location evidence="1">Membrane</location>
        <topology evidence="1">Single-pass membrane protein</topology>
    </subcellularLocation>
</comment>
<dbReference type="InterPro" id="IPR051694">
    <property type="entry name" value="Immunoregulatory_rcpt-like"/>
</dbReference>
<evidence type="ECO:0000256" key="6">
    <source>
        <dbReference type="SAM" id="MobiDB-lite"/>
    </source>
</evidence>
<feature type="compositionally biased region" description="Polar residues" evidence="6">
    <location>
        <begin position="372"/>
        <end position="383"/>
    </location>
</feature>
<feature type="region of interest" description="Disordered" evidence="6">
    <location>
        <begin position="357"/>
        <end position="383"/>
    </location>
</feature>
<evidence type="ECO:0000313" key="9">
    <source>
        <dbReference type="Proteomes" id="UP000799424"/>
    </source>
</evidence>
<dbReference type="AlphaFoldDB" id="A0A6A6ZJA2"/>
<dbReference type="Proteomes" id="UP000799424">
    <property type="component" value="Unassembled WGS sequence"/>
</dbReference>
<evidence type="ECO:0000256" key="4">
    <source>
        <dbReference type="ARBA" id="ARBA00023136"/>
    </source>
</evidence>
<keyword evidence="3 7" id="KW-1133">Transmembrane helix</keyword>
<evidence type="ECO:0000256" key="1">
    <source>
        <dbReference type="ARBA" id="ARBA00004167"/>
    </source>
</evidence>
<keyword evidence="9" id="KW-1185">Reference proteome</keyword>
<name>A0A6A6ZJA2_9PLEO</name>
<feature type="region of interest" description="Disordered" evidence="6">
    <location>
        <begin position="402"/>
        <end position="441"/>
    </location>
</feature>
<evidence type="ECO:0000256" key="2">
    <source>
        <dbReference type="ARBA" id="ARBA00022692"/>
    </source>
</evidence>
<feature type="region of interest" description="Disordered" evidence="6">
    <location>
        <begin position="453"/>
        <end position="491"/>
    </location>
</feature>
<feature type="region of interest" description="Disordered" evidence="6">
    <location>
        <begin position="287"/>
        <end position="312"/>
    </location>
</feature>
<organism evidence="8 9">
    <name type="scientific">Ophiobolus disseminans</name>
    <dbReference type="NCBI Taxonomy" id="1469910"/>
    <lineage>
        <taxon>Eukaryota</taxon>
        <taxon>Fungi</taxon>
        <taxon>Dikarya</taxon>
        <taxon>Ascomycota</taxon>
        <taxon>Pezizomycotina</taxon>
        <taxon>Dothideomycetes</taxon>
        <taxon>Pleosporomycetidae</taxon>
        <taxon>Pleosporales</taxon>
        <taxon>Pleosporineae</taxon>
        <taxon>Phaeosphaeriaceae</taxon>
        <taxon>Ophiobolus</taxon>
    </lineage>
</organism>
<dbReference type="PANTHER" id="PTHR15549">
    <property type="entry name" value="PAIRED IMMUNOGLOBULIN-LIKE TYPE 2 RECEPTOR"/>
    <property type="match status" value="1"/>
</dbReference>
<keyword evidence="2 7" id="KW-0812">Transmembrane</keyword>
<evidence type="ECO:0000256" key="3">
    <source>
        <dbReference type="ARBA" id="ARBA00022989"/>
    </source>
</evidence>
<protein>
    <submittedName>
        <fullName evidence="8">Uncharacterized protein</fullName>
    </submittedName>
</protein>
<dbReference type="EMBL" id="MU006238">
    <property type="protein sequence ID" value="KAF2821066.1"/>
    <property type="molecule type" value="Genomic_DNA"/>
</dbReference>
<keyword evidence="5" id="KW-0175">Coiled coil</keyword>
<evidence type="ECO:0000313" key="8">
    <source>
        <dbReference type="EMBL" id="KAF2821066.1"/>
    </source>
</evidence>
<dbReference type="PANTHER" id="PTHR15549:SF30">
    <property type="entry name" value="MID2 DOMAIN-CONTAINING PROTEIN"/>
    <property type="match status" value="1"/>
</dbReference>
<feature type="coiled-coil region" evidence="5">
    <location>
        <begin position="497"/>
        <end position="537"/>
    </location>
</feature>
<proteinExistence type="predicted"/>
<feature type="transmembrane region" description="Helical" evidence="7">
    <location>
        <begin position="253"/>
        <end position="274"/>
    </location>
</feature>
<feature type="region of interest" description="Disordered" evidence="6">
    <location>
        <begin position="1"/>
        <end position="26"/>
    </location>
</feature>
<evidence type="ECO:0000256" key="5">
    <source>
        <dbReference type="SAM" id="Coils"/>
    </source>
</evidence>
<accession>A0A6A6ZJA2</accession>
<dbReference type="GO" id="GO:0071944">
    <property type="term" value="C:cell periphery"/>
    <property type="evidence" value="ECO:0007669"/>
    <property type="project" value="UniProtKB-ARBA"/>
</dbReference>
<dbReference type="OrthoDB" id="3691397at2759"/>
<keyword evidence="4 7" id="KW-0472">Membrane</keyword>
<sequence>MYLSQLPPHPSAFPFPPPKEPSLTMASTSTLDKYEPIFAGPLTTPFSQPSYCNNVVMSLATGADWGLGPRVTRFELVRDVTCGPSGDAVLASECFPPVTGPFLSKSFSNFVYSPGAACPIGYTHSPGAERQQYTTCCPNSYSEFALGRCSGPVQAPSSRRDSTTTVYRCNSGGGSLPTPVAATYTGGSQGAVGLIIDTTATVVYTSVFPHALRLTGITPMTIWPQNIVASQTAVTSQTSVATGNNGKGLSGGAIGGIVAGVLLLIVAAIGVFLLRRRKRRLAPGIGASEASAPATGLDASEKPELEGNTGITYGTLQYHNNELDATNKPKEIPLGPPELDATAVPLAFQNEGLPEMAESRLNSPGPPRNVPELQSTHVSEMQDTNSLVSPYEFSHHSAPIPDHWAWTPSEQQPHSVSPPASRQTYELSHEQQPQDISPTAHTQTYEISPTSPIAHSQSYELPPASPVSRKPLPSAELSGSSTYAREPDATSGECARLAELAASKAKVEERIARLRQIEELEDERRKLEDEIGRVGRRR</sequence>